<accession>A0A1Q8YHL4</accession>
<evidence type="ECO:0000313" key="2">
    <source>
        <dbReference type="EMBL" id="OLP07485.1"/>
    </source>
</evidence>
<comment type="caution">
    <text evidence="2">The sequence shown here is derived from an EMBL/GenBank/DDBJ whole genome shotgun (WGS) entry which is preliminary data.</text>
</comment>
<dbReference type="CDD" id="cd00371">
    <property type="entry name" value="HMA"/>
    <property type="match status" value="1"/>
</dbReference>
<dbReference type="GO" id="GO:0005507">
    <property type="term" value="F:copper ion binding"/>
    <property type="evidence" value="ECO:0007669"/>
    <property type="project" value="InterPro"/>
</dbReference>
<keyword evidence="3" id="KW-1185">Reference proteome</keyword>
<dbReference type="SUPFAM" id="SSF55008">
    <property type="entry name" value="HMA, heavy metal-associated domain"/>
    <property type="match status" value="1"/>
</dbReference>
<organism evidence="2 3">
    <name type="scientific">Rhodoferax antarcticus ANT.BR</name>
    <dbReference type="NCBI Taxonomy" id="1111071"/>
    <lineage>
        <taxon>Bacteria</taxon>
        <taxon>Pseudomonadati</taxon>
        <taxon>Pseudomonadota</taxon>
        <taxon>Betaproteobacteria</taxon>
        <taxon>Burkholderiales</taxon>
        <taxon>Comamonadaceae</taxon>
        <taxon>Rhodoferax</taxon>
    </lineage>
</organism>
<dbReference type="Pfam" id="PF00403">
    <property type="entry name" value="HMA"/>
    <property type="match status" value="1"/>
</dbReference>
<dbReference type="InterPro" id="IPR036163">
    <property type="entry name" value="HMA_dom_sf"/>
</dbReference>
<dbReference type="PROSITE" id="PS50846">
    <property type="entry name" value="HMA_2"/>
    <property type="match status" value="1"/>
</dbReference>
<reference evidence="2 3" key="1">
    <citation type="submission" date="2017-01" db="EMBL/GenBank/DDBJ databases">
        <title>Genome sequence of Rhodoferax antarcticus ANT.BR, a psychrophilic purple nonsulfur bacterium from an Antarctic microbial mat.</title>
        <authorList>
            <person name="Baker J."/>
            <person name="Riester C."/>
            <person name="Skinner B."/>
            <person name="Newell A."/>
            <person name="Swingley W."/>
            <person name="Madigan M."/>
            <person name="Jung D."/>
            <person name="Asao M."/>
            <person name="Chen M."/>
            <person name="Loughlin P."/>
            <person name="Pan H."/>
            <person name="Lin S."/>
            <person name="Li N."/>
            <person name="Shaw J."/>
            <person name="Prado M."/>
            <person name="Sherman C."/>
            <person name="Li X."/>
            <person name="Tang J."/>
            <person name="Blankenship R."/>
            <person name="Zhao T."/>
            <person name="Touchman J."/>
            <person name="Sattley M."/>
        </authorList>
    </citation>
    <scope>NUCLEOTIDE SEQUENCE [LARGE SCALE GENOMIC DNA]</scope>
    <source>
        <strain evidence="2 3">ANT.BR</strain>
    </source>
</reference>
<dbReference type="RefSeq" id="WP_075585788.1">
    <property type="nucleotide sequence ID" value="NZ_MSYM01000008.1"/>
</dbReference>
<dbReference type="AlphaFoldDB" id="A0A1Q8YHL4"/>
<evidence type="ECO:0000313" key="3">
    <source>
        <dbReference type="Proteomes" id="UP000185911"/>
    </source>
</evidence>
<dbReference type="PRINTS" id="PR00944">
    <property type="entry name" value="CUEXPORT"/>
</dbReference>
<proteinExistence type="predicted"/>
<feature type="domain" description="HMA" evidence="1">
    <location>
        <begin position="1"/>
        <end position="64"/>
    </location>
</feature>
<sequence length="65" mass="7283">MKYSFHVEGMTCEHCEKAVVRALRQLDRDVQVVADRTQNKVEVESSASAQDITQAIVDEGYKVVA</sequence>
<protein>
    <submittedName>
        <fullName evidence="2">Heavy metal transport/detoxification protein</fullName>
    </submittedName>
</protein>
<dbReference type="EMBL" id="MSYM01000008">
    <property type="protein sequence ID" value="OLP07485.1"/>
    <property type="molecule type" value="Genomic_DNA"/>
</dbReference>
<gene>
    <name evidence="2" type="ORF">BLL52_1315</name>
</gene>
<dbReference type="InterPro" id="IPR006121">
    <property type="entry name" value="HMA_dom"/>
</dbReference>
<evidence type="ECO:0000259" key="1">
    <source>
        <dbReference type="PROSITE" id="PS50846"/>
    </source>
</evidence>
<dbReference type="Proteomes" id="UP000185911">
    <property type="component" value="Unassembled WGS sequence"/>
</dbReference>
<dbReference type="GO" id="GO:0006825">
    <property type="term" value="P:copper ion transport"/>
    <property type="evidence" value="ECO:0007669"/>
    <property type="project" value="InterPro"/>
</dbReference>
<name>A0A1Q8YHL4_9BURK</name>
<dbReference type="InterPro" id="IPR000428">
    <property type="entry name" value="Cu-bd"/>
</dbReference>
<dbReference type="STRING" id="81479.RA876_01215"/>
<dbReference type="Gene3D" id="3.30.70.100">
    <property type="match status" value="1"/>
</dbReference>